<evidence type="ECO:0000313" key="2">
    <source>
        <dbReference type="EMBL" id="GMH68444.1"/>
    </source>
</evidence>
<evidence type="ECO:0000256" key="1">
    <source>
        <dbReference type="SAM" id="SignalP"/>
    </source>
</evidence>
<sequence>MKLSALIFLSLPLFTFTFTLISPLHPKTSLINLNAEVVSGRRSFVSSSISTSIIGASGLTFVPSTAFAKEEYVPNVEDVKVIASLGVSLDKLASRVGDSSQWGEAGLNLAQFSKDPKFYSNYARNYVSKTVKNDAESDPRVGKIRLSEKTLLSVKDLLDTGTGTDEECKEAVKRVKKAQSLIGEFLEGSGVNDERVEKYIKEHK</sequence>
<gene>
    <name evidence="2" type="ORF">TrLO_g5718</name>
</gene>
<feature type="signal peptide" evidence="1">
    <location>
        <begin position="1"/>
        <end position="17"/>
    </location>
</feature>
<comment type="caution">
    <text evidence="2">The sequence shown here is derived from an EMBL/GenBank/DDBJ whole genome shotgun (WGS) entry which is preliminary data.</text>
</comment>
<dbReference type="OrthoDB" id="190948at2759"/>
<protein>
    <submittedName>
        <fullName evidence="2">Uncharacterized protein</fullName>
    </submittedName>
</protein>
<evidence type="ECO:0000313" key="3">
    <source>
        <dbReference type="Proteomes" id="UP001165122"/>
    </source>
</evidence>
<organism evidence="2 3">
    <name type="scientific">Triparma laevis f. longispina</name>
    <dbReference type="NCBI Taxonomy" id="1714387"/>
    <lineage>
        <taxon>Eukaryota</taxon>
        <taxon>Sar</taxon>
        <taxon>Stramenopiles</taxon>
        <taxon>Ochrophyta</taxon>
        <taxon>Bolidophyceae</taxon>
        <taxon>Parmales</taxon>
        <taxon>Triparmaceae</taxon>
        <taxon>Triparma</taxon>
    </lineage>
</organism>
<proteinExistence type="predicted"/>
<reference evidence="3" key="1">
    <citation type="journal article" date="2023" name="Commun. Biol.">
        <title>Genome analysis of Parmales, the sister group of diatoms, reveals the evolutionary specialization of diatoms from phago-mixotrophs to photoautotrophs.</title>
        <authorList>
            <person name="Ban H."/>
            <person name="Sato S."/>
            <person name="Yoshikawa S."/>
            <person name="Yamada K."/>
            <person name="Nakamura Y."/>
            <person name="Ichinomiya M."/>
            <person name="Sato N."/>
            <person name="Blanc-Mathieu R."/>
            <person name="Endo H."/>
            <person name="Kuwata A."/>
            <person name="Ogata H."/>
        </authorList>
    </citation>
    <scope>NUCLEOTIDE SEQUENCE [LARGE SCALE GENOMIC DNA]</scope>
    <source>
        <strain evidence="3">NIES 3700</strain>
    </source>
</reference>
<feature type="chain" id="PRO_5040986186" evidence="1">
    <location>
        <begin position="18"/>
        <end position="204"/>
    </location>
</feature>
<keyword evidence="1" id="KW-0732">Signal</keyword>
<name>A0A9W7AAD3_9STRA</name>
<dbReference type="EMBL" id="BRXW01000593">
    <property type="protein sequence ID" value="GMH68444.1"/>
    <property type="molecule type" value="Genomic_DNA"/>
</dbReference>
<keyword evidence="3" id="KW-1185">Reference proteome</keyword>
<dbReference type="Proteomes" id="UP001165122">
    <property type="component" value="Unassembled WGS sequence"/>
</dbReference>
<dbReference type="AlphaFoldDB" id="A0A9W7AAD3"/>
<accession>A0A9W7AAD3</accession>